<name>A0AAX1NBL3_9BACT</name>
<feature type="signal peptide" evidence="7">
    <location>
        <begin position="1"/>
        <end position="18"/>
    </location>
</feature>
<dbReference type="InterPro" id="IPR017850">
    <property type="entry name" value="Alkaline_phosphatase_core_sf"/>
</dbReference>
<dbReference type="KEGG" id="fya:KMW28_21320"/>
<evidence type="ECO:0000259" key="8">
    <source>
        <dbReference type="Pfam" id="PF00884"/>
    </source>
</evidence>
<dbReference type="GO" id="GO:0046872">
    <property type="term" value="F:metal ion binding"/>
    <property type="evidence" value="ECO:0007669"/>
    <property type="project" value="UniProtKB-KW"/>
</dbReference>
<dbReference type="PANTHER" id="PTHR42693">
    <property type="entry name" value="ARYLSULFATASE FAMILY MEMBER"/>
    <property type="match status" value="1"/>
</dbReference>
<dbReference type="AlphaFoldDB" id="A0AAX1NBL3"/>
<dbReference type="PANTHER" id="PTHR42693:SF42">
    <property type="entry name" value="ARYLSULFATASE G"/>
    <property type="match status" value="1"/>
</dbReference>
<feature type="chain" id="PRO_5043948450" evidence="7">
    <location>
        <begin position="19"/>
        <end position="465"/>
    </location>
</feature>
<evidence type="ECO:0000256" key="2">
    <source>
        <dbReference type="ARBA" id="ARBA00008779"/>
    </source>
</evidence>
<proteinExistence type="inferred from homology"/>
<evidence type="ECO:0000313" key="10">
    <source>
        <dbReference type="Proteomes" id="UP000678679"/>
    </source>
</evidence>
<evidence type="ECO:0000256" key="5">
    <source>
        <dbReference type="ARBA" id="ARBA00022801"/>
    </source>
</evidence>
<accession>A0AAX1NBL3</accession>
<sequence length="465" mass="53600">MKTLKIVLLLLWSSQLLAQTKQPNVVFILADDLGINALGCYGNEYVETPNIDKLAEEGMRFTNGYSNDPTCAPSRASIMTGQYVPRHKIYRVSDRFKSDEKTLKHMRFLPPENNRPYGKTVGLSLEQTILPEAFNQNSYTSAGFGKWHLGSKKLGMDQQGFSEAIETKGHYQFKSFPQQDDILENEYNADYTTQKGIDFMKRQVANHQPFFLYMPYYLVHKPLEPKPETFAYFKEKYQMEDEVTNVFAMIKNLDESVGDLLNAIKELGIEEETIVVFTSDNGHYKTDNGMFNKPYRGYKGNTLEGGIRVPYIFKYPKVISPSTVSELPIIHVDIYPTLIGLSGHNLPKEQVIDGVDISTELKGEKEVLKDRILVWQYTNYSRYKPKTKTFNSEWVNVIQYKGYKMTEYVESGKKILFNLNEDPFEEKEISHTSAEIINELTVLLENWKKETSSEQPKENSKFINQ</sequence>
<dbReference type="Gene3D" id="3.30.1120.10">
    <property type="match status" value="1"/>
</dbReference>
<evidence type="ECO:0000256" key="7">
    <source>
        <dbReference type="SAM" id="SignalP"/>
    </source>
</evidence>
<evidence type="ECO:0000256" key="3">
    <source>
        <dbReference type="ARBA" id="ARBA00022723"/>
    </source>
</evidence>
<dbReference type="InterPro" id="IPR024607">
    <property type="entry name" value="Sulfatase_CS"/>
</dbReference>
<keyword evidence="4 7" id="KW-0732">Signal</keyword>
<dbReference type="Pfam" id="PF00884">
    <property type="entry name" value="Sulfatase"/>
    <property type="match status" value="1"/>
</dbReference>
<protein>
    <submittedName>
        <fullName evidence="9">Sulfatase-like hydrolase/transferase</fullName>
    </submittedName>
</protein>
<evidence type="ECO:0000256" key="1">
    <source>
        <dbReference type="ARBA" id="ARBA00001913"/>
    </source>
</evidence>
<dbReference type="GO" id="GO:0004065">
    <property type="term" value="F:arylsulfatase activity"/>
    <property type="evidence" value="ECO:0007669"/>
    <property type="project" value="TreeGrafter"/>
</dbReference>
<evidence type="ECO:0000313" key="9">
    <source>
        <dbReference type="EMBL" id="QWG04965.1"/>
    </source>
</evidence>
<keyword evidence="6" id="KW-0106">Calcium</keyword>
<dbReference type="Proteomes" id="UP000678679">
    <property type="component" value="Chromosome 2"/>
</dbReference>
<reference evidence="9 10" key="1">
    <citation type="submission" date="2021-05" db="EMBL/GenBank/DDBJ databases">
        <title>Comparative genomic studies on the polysaccharide-degrading batcterial strains of the Flammeovirga genus.</title>
        <authorList>
            <person name="Zewei F."/>
            <person name="Zheng Z."/>
            <person name="Yu L."/>
            <person name="Ruyue G."/>
            <person name="Yanhong M."/>
            <person name="Yuanyuan C."/>
            <person name="Jingyan G."/>
            <person name="Wenjun H."/>
        </authorList>
    </citation>
    <scope>NUCLEOTIDE SEQUENCE [LARGE SCALE GENOMIC DNA]</scope>
    <source>
        <strain evidence="9 10">NBRC:100898</strain>
    </source>
</reference>
<dbReference type="InterPro" id="IPR000917">
    <property type="entry name" value="Sulfatase_N"/>
</dbReference>
<comment type="similarity">
    <text evidence="2">Belongs to the sulfatase family.</text>
</comment>
<feature type="domain" description="Sulfatase N-terminal" evidence="8">
    <location>
        <begin position="23"/>
        <end position="343"/>
    </location>
</feature>
<organism evidence="9 10">
    <name type="scientific">Flammeovirga yaeyamensis</name>
    <dbReference type="NCBI Taxonomy" id="367791"/>
    <lineage>
        <taxon>Bacteria</taxon>
        <taxon>Pseudomonadati</taxon>
        <taxon>Bacteroidota</taxon>
        <taxon>Cytophagia</taxon>
        <taxon>Cytophagales</taxon>
        <taxon>Flammeovirgaceae</taxon>
        <taxon>Flammeovirga</taxon>
    </lineage>
</organism>
<evidence type="ECO:0000256" key="4">
    <source>
        <dbReference type="ARBA" id="ARBA00022729"/>
    </source>
</evidence>
<keyword evidence="3" id="KW-0479">Metal-binding</keyword>
<gene>
    <name evidence="9" type="ORF">KMW28_21320</name>
</gene>
<dbReference type="InterPro" id="IPR050738">
    <property type="entry name" value="Sulfatase"/>
</dbReference>
<dbReference type="RefSeq" id="WP_169662342.1">
    <property type="nucleotide sequence ID" value="NZ_CP076133.1"/>
</dbReference>
<evidence type="ECO:0000256" key="6">
    <source>
        <dbReference type="ARBA" id="ARBA00022837"/>
    </source>
</evidence>
<dbReference type="EMBL" id="CP076133">
    <property type="protein sequence ID" value="QWG04965.1"/>
    <property type="molecule type" value="Genomic_DNA"/>
</dbReference>
<dbReference type="CDD" id="cd16144">
    <property type="entry name" value="ARS_like"/>
    <property type="match status" value="1"/>
</dbReference>
<keyword evidence="5 9" id="KW-0378">Hydrolase</keyword>
<keyword evidence="10" id="KW-1185">Reference proteome</keyword>
<comment type="cofactor">
    <cofactor evidence="1">
        <name>Ca(2+)</name>
        <dbReference type="ChEBI" id="CHEBI:29108"/>
    </cofactor>
</comment>
<dbReference type="PROSITE" id="PS00523">
    <property type="entry name" value="SULFATASE_1"/>
    <property type="match status" value="1"/>
</dbReference>
<dbReference type="Gene3D" id="3.40.720.10">
    <property type="entry name" value="Alkaline Phosphatase, subunit A"/>
    <property type="match status" value="1"/>
</dbReference>
<dbReference type="SUPFAM" id="SSF53649">
    <property type="entry name" value="Alkaline phosphatase-like"/>
    <property type="match status" value="1"/>
</dbReference>